<proteinExistence type="predicted"/>
<gene>
    <name evidence="5" type="primary">LOC108562720</name>
</gene>
<evidence type="ECO:0000256" key="1">
    <source>
        <dbReference type="ARBA" id="ARBA00022460"/>
    </source>
</evidence>
<dbReference type="Pfam" id="PF11018">
    <property type="entry name" value="Cuticle_3"/>
    <property type="match status" value="3"/>
</dbReference>
<reference evidence="5" key="1">
    <citation type="submission" date="2025-08" db="UniProtKB">
        <authorList>
            <consortium name="RefSeq"/>
        </authorList>
    </citation>
    <scope>IDENTIFICATION</scope>
    <source>
        <tissue evidence="5">Whole Larva</tissue>
    </source>
</reference>
<dbReference type="PANTHER" id="PTHR39068">
    <property type="entry name" value="LARVAL/PUPAL CUTICLE PROTEIN H1C-LIKE PROTEIN-RELATED"/>
    <property type="match status" value="1"/>
</dbReference>
<evidence type="ECO:0000313" key="5">
    <source>
        <dbReference type="RefSeq" id="XP_017776623.1"/>
    </source>
</evidence>
<feature type="signal peptide" evidence="3">
    <location>
        <begin position="1"/>
        <end position="17"/>
    </location>
</feature>
<feature type="chain" id="PRO_5046883114" evidence="3">
    <location>
        <begin position="18"/>
        <end position="694"/>
    </location>
</feature>
<keyword evidence="1" id="KW-0193">Cuticle</keyword>
<accession>A0ABM1MPX3</accession>
<dbReference type="PANTHER" id="PTHR39068:SF2">
    <property type="entry name" value="MIP24391P"/>
    <property type="match status" value="1"/>
</dbReference>
<keyword evidence="3" id="KW-0732">Signal</keyword>
<organism evidence="4 5">
    <name type="scientific">Nicrophorus vespilloides</name>
    <name type="common">Boreal carrion beetle</name>
    <dbReference type="NCBI Taxonomy" id="110193"/>
    <lineage>
        <taxon>Eukaryota</taxon>
        <taxon>Metazoa</taxon>
        <taxon>Ecdysozoa</taxon>
        <taxon>Arthropoda</taxon>
        <taxon>Hexapoda</taxon>
        <taxon>Insecta</taxon>
        <taxon>Pterygota</taxon>
        <taxon>Neoptera</taxon>
        <taxon>Endopterygota</taxon>
        <taxon>Coleoptera</taxon>
        <taxon>Polyphaga</taxon>
        <taxon>Staphyliniformia</taxon>
        <taxon>Silphidae</taxon>
        <taxon>Nicrophorinae</taxon>
        <taxon>Nicrophorus</taxon>
    </lineage>
</organism>
<name>A0ABM1MPX3_NICVS</name>
<dbReference type="InterPro" id="IPR022727">
    <property type="entry name" value="Cuticle_C1"/>
</dbReference>
<protein>
    <submittedName>
        <fullName evidence="5">Sialidase-like</fullName>
    </submittedName>
</protein>
<keyword evidence="2" id="KW-0677">Repeat</keyword>
<dbReference type="Proteomes" id="UP000695000">
    <property type="component" value="Unplaced"/>
</dbReference>
<dbReference type="RefSeq" id="XP_017776623.1">
    <property type="nucleotide sequence ID" value="XM_017921134.1"/>
</dbReference>
<dbReference type="GeneID" id="108562720"/>
<keyword evidence="4" id="KW-1185">Reference proteome</keyword>
<evidence type="ECO:0000313" key="4">
    <source>
        <dbReference type="Proteomes" id="UP000695000"/>
    </source>
</evidence>
<sequence>MAFKFVVLCAALACANAGLIGAPVAHYSPAEAVSSSYIHQAAAPIAVAHAAPIIAKTYAAPVATYAHSAPVTTYAHAAPVATYTHAAPIAVGTTSQSVVRSLGGAQAVSHYSKAEDSAFSTVRKYDTRITNDAYSFAHAAPVATYTKTYAAPVVAKAAYAAPIATYAHAAPVATYAHAAPVATYAHTAPVAKAAIAYSPASVVSHTSFAGLGAHYECITTQTTMAYKFLVLCAALACANAGLIGAPVAHYSPAETVSSSYIHQAAAPIIAKTFAAPVATYTHAAPVATYAHAAPVASYAHAAPVATYAHAAQVAVHAPAVGTTSQSVIRSLGGAQAVSHYSKAEDSAYSTVRKYDTRITNDAFSYAHAAPVATYTHAAPVATYSHAAPVASYAHAAPVTTYAHATPVVAKTITPVATYAHAAPVATYAHAAPVATYAHTAPVATYAHAAPVVAKAALTYSPASVVSHTTFEGLGAHYQCLLQTITRQTTMAFKFLVFCAALACANAGLIGAPVAHYSPAETVSSSYIHQAAPVATYAHAAPATYAHATPVATYAHAAQVAVHAPAVGTTSQSVVRSLGGAQAVSHYSKTEDSAFSTVRKYDTRITNDAFSYTHATPVVAKTIAPVATYTQAAPVATYAHAAPVATYAHATYAHAAPVTTYAHTAPVVAKPALTYSPASVVSHTTFESLGAHYQW</sequence>
<evidence type="ECO:0000256" key="2">
    <source>
        <dbReference type="ARBA" id="ARBA00022737"/>
    </source>
</evidence>
<evidence type="ECO:0000256" key="3">
    <source>
        <dbReference type="SAM" id="SignalP"/>
    </source>
</evidence>